<evidence type="ECO:0000313" key="6">
    <source>
        <dbReference type="EMBL" id="AOW00218.1"/>
    </source>
</evidence>
<evidence type="ECO:0000313" key="9">
    <source>
        <dbReference type="Proteomes" id="UP000256601"/>
    </source>
</evidence>
<evidence type="ECO:0000256" key="3">
    <source>
        <dbReference type="ARBA" id="ARBA00021347"/>
    </source>
</evidence>
<dbReference type="FunFam" id="3.30.710.10:FF:000035">
    <property type="entry name" value="Elongin C transcription elongation factor"/>
    <property type="match status" value="1"/>
</dbReference>
<dbReference type="eggNOG" id="KOG3473">
    <property type="taxonomic scope" value="Eukaryota"/>
</dbReference>
<dbReference type="OrthoDB" id="249087at2759"/>
<dbReference type="PANTHER" id="PTHR20648">
    <property type="entry name" value="ELONGIN-C"/>
    <property type="match status" value="1"/>
</dbReference>
<organism evidence="6 8">
    <name type="scientific">Yarrowia lipolytica</name>
    <name type="common">Candida lipolytica</name>
    <dbReference type="NCBI Taxonomy" id="4952"/>
    <lineage>
        <taxon>Eukaryota</taxon>
        <taxon>Fungi</taxon>
        <taxon>Dikarya</taxon>
        <taxon>Ascomycota</taxon>
        <taxon>Saccharomycotina</taxon>
        <taxon>Dipodascomycetes</taxon>
        <taxon>Dipodascales</taxon>
        <taxon>Dipodascales incertae sedis</taxon>
        <taxon>Yarrowia</taxon>
    </lineage>
</organism>
<dbReference type="GO" id="GO:0004842">
    <property type="term" value="F:ubiquitin-protein transferase activity"/>
    <property type="evidence" value="ECO:0007669"/>
    <property type="project" value="EnsemblFungi"/>
</dbReference>
<dbReference type="GO" id="GO:0070449">
    <property type="term" value="C:elongin complex"/>
    <property type="evidence" value="ECO:0007669"/>
    <property type="project" value="EnsemblFungi"/>
</dbReference>
<dbReference type="Proteomes" id="UP000256601">
    <property type="component" value="Unassembled WGS sequence"/>
</dbReference>
<dbReference type="Proteomes" id="UP000182444">
    <property type="component" value="Chromosome 1A"/>
</dbReference>
<dbReference type="InterPro" id="IPR001232">
    <property type="entry name" value="SKP1-like"/>
</dbReference>
<dbReference type="GeneID" id="2906240"/>
<accession>A0A1H6Q2S0</accession>
<dbReference type="VEuPathDB" id="FungiDB:YALI0_A03575g"/>
<dbReference type="OMA" id="AMVSPII"/>
<protein>
    <recommendedName>
        <fullName evidence="3">Elongin-C</fullName>
    </recommendedName>
</protein>
<evidence type="ECO:0000256" key="2">
    <source>
        <dbReference type="ARBA" id="ARBA00009993"/>
    </source>
</evidence>
<comment type="subcellular location">
    <subcellularLocation>
        <location evidence="1">Nucleus</location>
    </subcellularLocation>
</comment>
<proteinExistence type="inferred from homology"/>
<dbReference type="EMBL" id="CP017553">
    <property type="protein sequence ID" value="AOW00218.1"/>
    <property type="molecule type" value="Genomic_DNA"/>
</dbReference>
<dbReference type="GO" id="GO:0009411">
    <property type="term" value="P:response to UV"/>
    <property type="evidence" value="ECO:0007669"/>
    <property type="project" value="EnsemblFungi"/>
</dbReference>
<dbReference type="AlphaFoldDB" id="A0A1H6Q2S0"/>
<dbReference type="GO" id="GO:0006511">
    <property type="term" value="P:ubiquitin-dependent protein catabolic process"/>
    <property type="evidence" value="ECO:0007669"/>
    <property type="project" value="EnsemblFungi"/>
</dbReference>
<comment type="similarity">
    <text evidence="2">Belongs to the SKP1 family.</text>
</comment>
<dbReference type="SUPFAM" id="SSF54695">
    <property type="entry name" value="POZ domain"/>
    <property type="match status" value="1"/>
</dbReference>
<evidence type="ECO:0000313" key="8">
    <source>
        <dbReference type="Proteomes" id="UP000182444"/>
    </source>
</evidence>
<gene>
    <name evidence="7" type="ORF">B0I71DRAFT_9158</name>
    <name evidence="6" type="ORF">YALI1_A03809g</name>
</gene>
<dbReference type="VEuPathDB" id="FungiDB:YALI1_A03809g"/>
<dbReference type="RefSeq" id="XP_499729.1">
    <property type="nucleotide sequence ID" value="XM_499729.1"/>
</dbReference>
<sequence>MSAEEQPQEGYVGLISSDGHEFWITKEAACVSKVLKPMVQGDGHFRETLDNKIPLQDIPHDVAEKLCEYLYYSLKYKDQVSDIPEFEIPPEMALELLVAADYLDV</sequence>
<evidence type="ECO:0000313" key="7">
    <source>
        <dbReference type="EMBL" id="RDW23769.1"/>
    </source>
</evidence>
<dbReference type="InterPro" id="IPR016073">
    <property type="entry name" value="Skp1_comp_POZ"/>
</dbReference>
<dbReference type="Pfam" id="PF03931">
    <property type="entry name" value="Skp1_POZ"/>
    <property type="match status" value="1"/>
</dbReference>
<reference evidence="6 8" key="1">
    <citation type="journal article" date="2016" name="PLoS ONE">
        <title>Sequence Assembly of Yarrowia lipolytica Strain W29/CLIB89 Shows Transposable Element Diversity.</title>
        <authorList>
            <person name="Magnan C."/>
            <person name="Yu J."/>
            <person name="Chang I."/>
            <person name="Jahn E."/>
            <person name="Kanomata Y."/>
            <person name="Wu J."/>
            <person name="Zeller M."/>
            <person name="Oakes M."/>
            <person name="Baldi P."/>
            <person name="Sandmeyer S."/>
        </authorList>
    </citation>
    <scope>NUCLEOTIDE SEQUENCE [LARGE SCALE GENOMIC DNA]</scope>
    <source>
        <strain evidence="6">CLIB89</strain>
        <strain evidence="8">CLIB89(W29)</strain>
    </source>
</reference>
<dbReference type="GO" id="GO:0000113">
    <property type="term" value="C:nucleotide-excision repair factor 4 complex"/>
    <property type="evidence" value="ECO:0007669"/>
    <property type="project" value="EnsemblFungi"/>
</dbReference>
<dbReference type="GO" id="GO:0031463">
    <property type="term" value="C:Cul3-RING ubiquitin ligase complex"/>
    <property type="evidence" value="ECO:0007669"/>
    <property type="project" value="EnsemblFungi"/>
</dbReference>
<keyword evidence="4" id="KW-0539">Nucleus</keyword>
<dbReference type="InterPro" id="IPR011333">
    <property type="entry name" value="SKP1/BTB/POZ_sf"/>
</dbReference>
<dbReference type="Gene3D" id="3.30.710.10">
    <property type="entry name" value="Potassium Channel Kv1.1, Chain A"/>
    <property type="match status" value="1"/>
</dbReference>
<evidence type="ECO:0000259" key="5">
    <source>
        <dbReference type="Pfam" id="PF03931"/>
    </source>
</evidence>
<dbReference type="EMBL" id="KZ859066">
    <property type="protein sequence ID" value="RDW23769.1"/>
    <property type="molecule type" value="Genomic_DNA"/>
</dbReference>
<evidence type="ECO:0000256" key="1">
    <source>
        <dbReference type="ARBA" id="ARBA00004123"/>
    </source>
</evidence>
<dbReference type="CDD" id="cd18321">
    <property type="entry name" value="BTB_POZ_EloC"/>
    <property type="match status" value="1"/>
</dbReference>
<dbReference type="InterPro" id="IPR039948">
    <property type="entry name" value="ELC1"/>
</dbReference>
<name>A0A1H6Q2S0_YARLL</name>
<evidence type="ECO:0000256" key="4">
    <source>
        <dbReference type="ARBA" id="ARBA00023242"/>
    </source>
</evidence>
<dbReference type="SMART" id="SM00512">
    <property type="entry name" value="Skp1"/>
    <property type="match status" value="1"/>
</dbReference>
<dbReference type="KEGG" id="yli:2906240"/>
<reference evidence="7 9" key="2">
    <citation type="submission" date="2018-07" db="EMBL/GenBank/DDBJ databases">
        <title>Draft Genome Assemblies for Five Robust Yarrowia lipolytica Strains Exhibiting High Lipid Production and Pentose Sugar Utilization and Sugar Alcohol Secretion from Undetoxified Lignocellulosic Biomass Hydrolysates.</title>
        <authorList>
            <consortium name="DOE Joint Genome Institute"/>
            <person name="Walker C."/>
            <person name="Ryu S."/>
            <person name="Na H."/>
            <person name="Zane M."/>
            <person name="LaButti K."/>
            <person name="Lipzen A."/>
            <person name="Haridas S."/>
            <person name="Barry K."/>
            <person name="Grigoriev I.V."/>
            <person name="Quarterman J."/>
            <person name="Slininger P."/>
            <person name="Dien B."/>
            <person name="Trinh C.T."/>
        </authorList>
    </citation>
    <scope>NUCLEOTIDE SEQUENCE [LARGE SCALE GENOMIC DNA]</scope>
    <source>
        <strain evidence="7 9">YB392</strain>
    </source>
</reference>
<dbReference type="GO" id="GO:0070911">
    <property type="term" value="P:global genome nucleotide-excision repair"/>
    <property type="evidence" value="ECO:0007669"/>
    <property type="project" value="EnsemblFungi"/>
</dbReference>
<feature type="domain" description="SKP1 component POZ" evidence="5">
    <location>
        <begin position="13"/>
        <end position="73"/>
    </location>
</feature>